<evidence type="ECO:0000313" key="3">
    <source>
        <dbReference type="Proteomes" id="UP001152320"/>
    </source>
</evidence>
<accession>A0A9Q1BSK0</accession>
<dbReference type="EMBL" id="JAIZAY010000012">
    <property type="protein sequence ID" value="KAJ8031880.1"/>
    <property type="molecule type" value="Genomic_DNA"/>
</dbReference>
<organism evidence="2 3">
    <name type="scientific">Holothuria leucospilota</name>
    <name type="common">Black long sea cucumber</name>
    <name type="synonym">Mertensiothuria leucospilota</name>
    <dbReference type="NCBI Taxonomy" id="206669"/>
    <lineage>
        <taxon>Eukaryota</taxon>
        <taxon>Metazoa</taxon>
        <taxon>Echinodermata</taxon>
        <taxon>Eleutherozoa</taxon>
        <taxon>Echinozoa</taxon>
        <taxon>Holothuroidea</taxon>
        <taxon>Aspidochirotacea</taxon>
        <taxon>Aspidochirotida</taxon>
        <taxon>Holothuriidae</taxon>
        <taxon>Holothuria</taxon>
    </lineage>
</organism>
<proteinExistence type="predicted"/>
<feature type="region of interest" description="Disordered" evidence="1">
    <location>
        <begin position="1"/>
        <end position="35"/>
    </location>
</feature>
<protein>
    <submittedName>
        <fullName evidence="2">Uncharacterized protein</fullName>
    </submittedName>
</protein>
<keyword evidence="3" id="KW-1185">Reference proteome</keyword>
<comment type="caution">
    <text evidence="2">The sequence shown here is derived from an EMBL/GenBank/DDBJ whole genome shotgun (WGS) entry which is preliminary data.</text>
</comment>
<evidence type="ECO:0000256" key="1">
    <source>
        <dbReference type="SAM" id="MobiDB-lite"/>
    </source>
</evidence>
<name>A0A9Q1BSK0_HOLLE</name>
<dbReference type="Proteomes" id="UP001152320">
    <property type="component" value="Chromosome 12"/>
</dbReference>
<dbReference type="AlphaFoldDB" id="A0A9Q1BSK0"/>
<sequence>MLGARRAFGAPAPRRYDEPGSSGTAPELSELPQSPADKFRTRTFLVTVDTNAALQKRLDAYKDIAAKFGFLRDLKDLPDDQVIKNADSLQKAYPTDLEDSLPDELVHFSSFLNTEFATKALSATVPTAISAANSTTQTTTEEADGVAVIS</sequence>
<dbReference type="OrthoDB" id="10063284at2759"/>
<evidence type="ECO:0000313" key="2">
    <source>
        <dbReference type="EMBL" id="KAJ8031880.1"/>
    </source>
</evidence>
<reference evidence="2" key="1">
    <citation type="submission" date="2021-10" db="EMBL/GenBank/DDBJ databases">
        <title>Tropical sea cucumber genome reveals ecological adaptation and Cuvierian tubules defense mechanism.</title>
        <authorList>
            <person name="Chen T."/>
        </authorList>
    </citation>
    <scope>NUCLEOTIDE SEQUENCE</scope>
    <source>
        <strain evidence="2">Nanhai2018</strain>
        <tissue evidence="2">Muscle</tissue>
    </source>
</reference>
<feature type="compositionally biased region" description="Low complexity" evidence="1">
    <location>
        <begin position="1"/>
        <end position="13"/>
    </location>
</feature>
<gene>
    <name evidence="2" type="ORF">HOLleu_25229</name>
</gene>